<dbReference type="PROSITE" id="PS00161">
    <property type="entry name" value="ISOCITRATE_LYASE"/>
    <property type="match status" value="1"/>
</dbReference>
<dbReference type="PANTHER" id="PTHR42905:SF5">
    <property type="entry name" value="CARBOXYVINYL-CARBOXYPHOSPHONATE PHOSPHORYLMUTASE, CHLOROPLASTIC"/>
    <property type="match status" value="1"/>
</dbReference>
<dbReference type="InterPro" id="IPR018523">
    <property type="entry name" value="Isocitrate_lyase_ph_CS"/>
</dbReference>
<accession>A0A1N5VT47</accession>
<comment type="catalytic activity">
    <reaction evidence="6">
        <text>(2S,3R)-3-hydroxybutane-1,2,3-tricarboxylate = pyruvate + succinate</text>
        <dbReference type="Rhea" id="RHEA:16809"/>
        <dbReference type="ChEBI" id="CHEBI:15361"/>
        <dbReference type="ChEBI" id="CHEBI:30031"/>
        <dbReference type="ChEBI" id="CHEBI:57429"/>
        <dbReference type="EC" id="4.1.3.30"/>
    </reaction>
</comment>
<dbReference type="EC" id="4.1.3.30" evidence="6"/>
<gene>
    <name evidence="7" type="ORF">CSP5_1500</name>
</gene>
<dbReference type="SUPFAM" id="SSF51621">
    <property type="entry name" value="Phosphoenolpyruvate/pyruvate domain"/>
    <property type="match status" value="1"/>
</dbReference>
<evidence type="ECO:0000256" key="6">
    <source>
        <dbReference type="RuleBase" id="RU361121"/>
    </source>
</evidence>
<sequence>MSRLRDNINGSSKNFRKMLGNSFITIPGVYSGISALIAERVGFRSIYLSGSGIAGMMGLPDLSITTLDEVVREAGNITSISRLPLIVDCDTGFGEPLNVMRTVRLMERAGVAAIHIEDQELPKKCGHLNGKKIVPAEDFIAKIRAAKEASKDPNFSLIARTDARSVGGLDDAIERSREYLKAGADIIFTEALENPEEFREMRKKVNGYLMANMTEFGKSPLLSVDELKEIGYDMVIFPLTAFRSILKNTEQIYSDLHKQGTQRNFIDKLMTRSQYYELIGYSEYEDEDYLLASRKNK</sequence>
<dbReference type="GO" id="GO:0046872">
    <property type="term" value="F:metal ion binding"/>
    <property type="evidence" value="ECO:0007669"/>
    <property type="project" value="UniProtKB-KW"/>
</dbReference>
<reference evidence="7 8" key="1">
    <citation type="submission" date="2016-04" db="EMBL/GenBank/DDBJ databases">
        <authorList>
            <person name="Evans L.H."/>
            <person name="Alamgir A."/>
            <person name="Owens N."/>
            <person name="Weber N.D."/>
            <person name="Virtaneva K."/>
            <person name="Barbian K."/>
            <person name="Babar A."/>
            <person name="Rosenke K."/>
        </authorList>
    </citation>
    <scope>NUCLEOTIDE SEQUENCE [LARGE SCALE GENOMIC DNA]</scope>
    <source>
        <strain evidence="8">S5(T) (JCM 30642 \VKM B-2941)</strain>
    </source>
</reference>
<name>A0A1N5VT47_9ARCH</name>
<dbReference type="NCBIfam" id="TIGR02317">
    <property type="entry name" value="prpB"/>
    <property type="match status" value="1"/>
</dbReference>
<protein>
    <recommendedName>
        <fullName evidence="6">Methylisocitrate lyase</fullName>
        <ecNumber evidence="6">4.1.3.30</ecNumber>
    </recommendedName>
</protein>
<proteinExistence type="inferred from homology"/>
<evidence type="ECO:0000256" key="1">
    <source>
        <dbReference type="ARBA" id="ARBA00001946"/>
    </source>
</evidence>
<dbReference type="Pfam" id="PF13714">
    <property type="entry name" value="PEP_mutase"/>
    <property type="match status" value="1"/>
</dbReference>
<keyword evidence="3" id="KW-0479">Metal-binding</keyword>
<evidence type="ECO:0000256" key="3">
    <source>
        <dbReference type="ARBA" id="ARBA00022723"/>
    </source>
</evidence>
<dbReference type="GO" id="GO:0046421">
    <property type="term" value="F:methylisocitrate lyase activity"/>
    <property type="evidence" value="ECO:0007669"/>
    <property type="project" value="UniProtKB-EC"/>
</dbReference>
<evidence type="ECO:0000313" key="8">
    <source>
        <dbReference type="Proteomes" id="UP000195607"/>
    </source>
</evidence>
<comment type="function">
    <text evidence="6">Catalyzes the thermodynamically favored C-C bond cleavage of (2R,3S)-2-methylisocitrate to yield pyruvate and succinate.</text>
</comment>
<dbReference type="InterPro" id="IPR039556">
    <property type="entry name" value="ICL/PEPM"/>
</dbReference>
<dbReference type="EMBL" id="LT671858">
    <property type="protein sequence ID" value="SIM76026.1"/>
    <property type="molecule type" value="Genomic_DNA"/>
</dbReference>
<dbReference type="CDD" id="cd00377">
    <property type="entry name" value="ICL_PEPM"/>
    <property type="match status" value="1"/>
</dbReference>
<dbReference type="AlphaFoldDB" id="A0A1N5VT47"/>
<comment type="similarity">
    <text evidence="2 6">Belongs to the isocitrate lyase/PEP mutase superfamily. Methylisocitrate lyase family.</text>
</comment>
<keyword evidence="4" id="KW-0460">Magnesium</keyword>
<evidence type="ECO:0000256" key="5">
    <source>
        <dbReference type="ARBA" id="ARBA00023239"/>
    </source>
</evidence>
<organism evidence="7 8">
    <name type="scientific">Cuniculiplasma divulgatum</name>
    <dbReference type="NCBI Taxonomy" id="1673428"/>
    <lineage>
        <taxon>Archaea</taxon>
        <taxon>Methanobacteriati</taxon>
        <taxon>Thermoplasmatota</taxon>
        <taxon>Thermoplasmata</taxon>
        <taxon>Thermoplasmatales</taxon>
        <taxon>Cuniculiplasmataceae</taxon>
        <taxon>Cuniculiplasma</taxon>
    </lineage>
</organism>
<dbReference type="InterPro" id="IPR015813">
    <property type="entry name" value="Pyrv/PenolPyrv_kinase-like_dom"/>
</dbReference>
<comment type="pathway">
    <text evidence="6">Organic acid metabolism; propanoate degradation.</text>
</comment>
<dbReference type="UniPathway" id="UPA00946"/>
<dbReference type="GO" id="GO:0019629">
    <property type="term" value="P:propionate catabolic process, 2-methylcitrate cycle"/>
    <property type="evidence" value="ECO:0007669"/>
    <property type="project" value="InterPro"/>
</dbReference>
<dbReference type="GeneID" id="41588742"/>
<dbReference type="RefSeq" id="WP_148689987.1">
    <property type="nucleotide sequence ID" value="NZ_LT671858.1"/>
</dbReference>
<evidence type="ECO:0000313" key="7">
    <source>
        <dbReference type="EMBL" id="SIM76026.1"/>
    </source>
</evidence>
<dbReference type="InterPro" id="IPR040442">
    <property type="entry name" value="Pyrv_kinase-like_dom_sf"/>
</dbReference>
<keyword evidence="5 6" id="KW-0456">Lyase</keyword>
<comment type="cofactor">
    <cofactor evidence="1">
        <name>Mg(2+)</name>
        <dbReference type="ChEBI" id="CHEBI:18420"/>
    </cofactor>
</comment>
<evidence type="ECO:0000256" key="2">
    <source>
        <dbReference type="ARBA" id="ARBA00009282"/>
    </source>
</evidence>
<dbReference type="PANTHER" id="PTHR42905">
    <property type="entry name" value="PHOSPHOENOLPYRUVATE CARBOXYLASE"/>
    <property type="match status" value="1"/>
</dbReference>
<dbReference type="FunFam" id="3.20.20.60:FF:000009">
    <property type="entry name" value="2-methylisocitrate lyase"/>
    <property type="match status" value="1"/>
</dbReference>
<dbReference type="Proteomes" id="UP000195607">
    <property type="component" value="Chromosome I"/>
</dbReference>
<dbReference type="InterPro" id="IPR012695">
    <property type="entry name" value="PrpB"/>
</dbReference>
<evidence type="ECO:0000256" key="4">
    <source>
        <dbReference type="ARBA" id="ARBA00022842"/>
    </source>
</evidence>
<dbReference type="Gene3D" id="3.20.20.60">
    <property type="entry name" value="Phosphoenolpyruvate-binding domains"/>
    <property type="match status" value="1"/>
</dbReference>